<dbReference type="eggNOG" id="KOG4442">
    <property type="taxonomic scope" value="Eukaryota"/>
</dbReference>
<dbReference type="GO" id="GO:0008168">
    <property type="term" value="F:methyltransferase activity"/>
    <property type="evidence" value="ECO:0007669"/>
    <property type="project" value="UniProtKB-KW"/>
</dbReference>
<evidence type="ECO:0000256" key="7">
    <source>
        <dbReference type="ARBA" id="ARBA00023242"/>
    </source>
</evidence>
<dbReference type="PROSITE" id="PS50280">
    <property type="entry name" value="SET"/>
    <property type="match status" value="1"/>
</dbReference>
<proteinExistence type="predicted"/>
<dbReference type="KEGG" id="cbr:CBG_24432"/>
<evidence type="ECO:0000259" key="8">
    <source>
        <dbReference type="PROSITE" id="PS50280"/>
    </source>
</evidence>
<dbReference type="SMART" id="SM00317">
    <property type="entry name" value="SET"/>
    <property type="match status" value="1"/>
</dbReference>
<reference evidence="9 10" key="2">
    <citation type="journal article" date="2011" name="PLoS Genet.">
        <title>Caenorhabditis briggsae recombinant inbred line genotypes reveal inter-strain incompatibility and the evolution of recombination.</title>
        <authorList>
            <person name="Ross J.A."/>
            <person name="Koboldt D.C."/>
            <person name="Staisch J.E."/>
            <person name="Chamberlin H.M."/>
            <person name="Gupta B.P."/>
            <person name="Miller R.D."/>
            <person name="Baird S.E."/>
            <person name="Haag E.S."/>
        </authorList>
    </citation>
    <scope>NUCLEOTIDE SEQUENCE [LARGE SCALE GENOMIC DNA]</scope>
    <source>
        <strain evidence="9 10">AF16</strain>
    </source>
</reference>
<keyword evidence="5" id="KW-0808">Transferase</keyword>
<organism evidence="9 10">
    <name type="scientific">Caenorhabditis briggsae</name>
    <dbReference type="NCBI Taxonomy" id="6238"/>
    <lineage>
        <taxon>Eukaryota</taxon>
        <taxon>Metazoa</taxon>
        <taxon>Ecdysozoa</taxon>
        <taxon>Nematoda</taxon>
        <taxon>Chromadorea</taxon>
        <taxon>Rhabditida</taxon>
        <taxon>Rhabditina</taxon>
        <taxon>Rhabditomorpha</taxon>
        <taxon>Rhabditoidea</taxon>
        <taxon>Rhabditidae</taxon>
        <taxon>Peloderinae</taxon>
        <taxon>Caenorhabditis</taxon>
    </lineage>
</organism>
<dbReference type="SUPFAM" id="SSF82199">
    <property type="entry name" value="SET domain"/>
    <property type="match status" value="1"/>
</dbReference>
<keyword evidence="6" id="KW-0949">S-adenosyl-L-methionine</keyword>
<dbReference type="RefSeq" id="XP_045091336.1">
    <property type="nucleotide sequence ID" value="XM_045240318.1"/>
</dbReference>
<evidence type="ECO:0000256" key="4">
    <source>
        <dbReference type="ARBA" id="ARBA00022603"/>
    </source>
</evidence>
<dbReference type="OMA" id="NCTIERW"/>
<evidence type="ECO:0000256" key="2">
    <source>
        <dbReference type="ARBA" id="ARBA00004286"/>
    </source>
</evidence>
<keyword evidence="10" id="KW-1185">Reference proteome</keyword>
<dbReference type="GO" id="GO:0005694">
    <property type="term" value="C:chromosome"/>
    <property type="evidence" value="ECO:0007669"/>
    <property type="project" value="UniProtKB-SubCell"/>
</dbReference>
<dbReference type="InterPro" id="IPR001214">
    <property type="entry name" value="SET_dom"/>
</dbReference>
<evidence type="ECO:0000256" key="5">
    <source>
        <dbReference type="ARBA" id="ARBA00022679"/>
    </source>
</evidence>
<accession>A8WKP8</accession>
<dbReference type="GeneID" id="8590283"/>
<evidence type="ECO:0000313" key="10">
    <source>
        <dbReference type="Proteomes" id="UP000008549"/>
    </source>
</evidence>
<dbReference type="GO" id="GO:0032259">
    <property type="term" value="P:methylation"/>
    <property type="evidence" value="ECO:0007669"/>
    <property type="project" value="UniProtKB-KW"/>
</dbReference>
<comment type="subcellular location">
    <subcellularLocation>
        <location evidence="2">Chromosome</location>
    </subcellularLocation>
    <subcellularLocation>
        <location evidence="1">Nucleus</location>
    </subcellularLocation>
</comment>
<dbReference type="HOGENOM" id="CLU_1636938_0_0_1"/>
<evidence type="ECO:0000256" key="1">
    <source>
        <dbReference type="ARBA" id="ARBA00004123"/>
    </source>
</evidence>
<gene>
    <name evidence="9" type="ORF">CBG24432</name>
    <name evidence="9" type="ORF">CBG_24432</name>
</gene>
<dbReference type="CTD" id="8590283"/>
<evidence type="ECO:0000313" key="9">
    <source>
        <dbReference type="EMBL" id="CAP21043.2"/>
    </source>
</evidence>
<dbReference type="InterPro" id="IPR046341">
    <property type="entry name" value="SET_dom_sf"/>
</dbReference>
<evidence type="ECO:0000256" key="3">
    <source>
        <dbReference type="ARBA" id="ARBA00022454"/>
    </source>
</evidence>
<dbReference type="STRING" id="6238.A8WKP8"/>
<dbReference type="PANTHER" id="PTHR22884">
    <property type="entry name" value="SET DOMAIN PROTEINS"/>
    <property type="match status" value="1"/>
</dbReference>
<dbReference type="Gene3D" id="2.170.270.10">
    <property type="entry name" value="SET domain"/>
    <property type="match status" value="1"/>
</dbReference>
<dbReference type="InParanoid" id="A8WKP8"/>
<dbReference type="InterPro" id="IPR050777">
    <property type="entry name" value="SET2_Histone-Lys_MeTrsfase"/>
</dbReference>
<feature type="domain" description="SET" evidence="8">
    <location>
        <begin position="6"/>
        <end position="130"/>
    </location>
</feature>
<keyword evidence="3" id="KW-0158">Chromosome</keyword>
<keyword evidence="7" id="KW-0539">Nucleus</keyword>
<dbReference type="AlphaFoldDB" id="A8WKP8"/>
<protein>
    <submittedName>
        <fullName evidence="9">Protein CBG24432</fullName>
    </submittedName>
</protein>
<reference evidence="9 10" key="1">
    <citation type="journal article" date="2003" name="PLoS Biol.">
        <title>The genome sequence of Caenorhabditis briggsae: a platform for comparative genomics.</title>
        <authorList>
            <person name="Stein L.D."/>
            <person name="Bao Z."/>
            <person name="Blasiar D."/>
            <person name="Blumenthal T."/>
            <person name="Brent M.R."/>
            <person name="Chen N."/>
            <person name="Chinwalla A."/>
            <person name="Clarke L."/>
            <person name="Clee C."/>
            <person name="Coghlan A."/>
            <person name="Coulson A."/>
            <person name="D'Eustachio P."/>
            <person name="Fitch D.H."/>
            <person name="Fulton L.A."/>
            <person name="Fulton R.E."/>
            <person name="Griffiths-Jones S."/>
            <person name="Harris T.W."/>
            <person name="Hillier L.W."/>
            <person name="Kamath R."/>
            <person name="Kuwabara P.E."/>
            <person name="Mardis E.R."/>
            <person name="Marra M.A."/>
            <person name="Miner T.L."/>
            <person name="Minx P."/>
            <person name="Mullikin J.C."/>
            <person name="Plumb R.W."/>
            <person name="Rogers J."/>
            <person name="Schein J.E."/>
            <person name="Sohrmann M."/>
            <person name="Spieth J."/>
            <person name="Stajich J.E."/>
            <person name="Wei C."/>
            <person name="Willey D."/>
            <person name="Wilson R.K."/>
            <person name="Durbin R."/>
            <person name="Waterston R.H."/>
        </authorList>
    </citation>
    <scope>NUCLEOTIDE SEQUENCE [LARGE SCALE GENOMIC DNA]</scope>
    <source>
        <strain evidence="9 10">AF16</strain>
    </source>
</reference>
<sequence>MDAPHSAITRYATMLCTSWNAHPPGLGFFAATDIKKDKFIIAFTGDVISTEEYKNRTRKYKKFPYVYKAGPFYIDATETGNSAKYANYSCNFNMRTEKWQLVGKLEGFVALGFFAERGIKKGEELTIDYNFDEDESRKIKCLCIHPNCSGQMGRALTSWRRC</sequence>
<name>A8WKP8_CAEBR</name>
<evidence type="ECO:0000256" key="6">
    <source>
        <dbReference type="ARBA" id="ARBA00022691"/>
    </source>
</evidence>
<keyword evidence="4" id="KW-0489">Methyltransferase</keyword>
<dbReference type="Pfam" id="PF00856">
    <property type="entry name" value="SET"/>
    <property type="match status" value="1"/>
</dbReference>
<dbReference type="GO" id="GO:0005634">
    <property type="term" value="C:nucleus"/>
    <property type="evidence" value="ECO:0007669"/>
    <property type="project" value="UniProtKB-SubCell"/>
</dbReference>
<dbReference type="Proteomes" id="UP000008549">
    <property type="component" value="Unassembled WGS sequence"/>
</dbReference>
<dbReference type="EMBL" id="HE601403">
    <property type="protein sequence ID" value="CAP21043.2"/>
    <property type="molecule type" value="Genomic_DNA"/>
</dbReference>